<accession>A0ABV5D8W4</accession>
<dbReference type="NCBIfam" id="NF045478">
    <property type="entry name" value="XF1762_fam"/>
    <property type="match status" value="1"/>
</dbReference>
<comment type="caution">
    <text evidence="2">The sequence shown here is derived from an EMBL/GenBank/DDBJ whole genome shotgun (WGS) entry which is preliminary data.</text>
</comment>
<feature type="region of interest" description="Disordered" evidence="1">
    <location>
        <begin position="127"/>
        <end position="171"/>
    </location>
</feature>
<dbReference type="Proteomes" id="UP001585018">
    <property type="component" value="Unassembled WGS sequence"/>
</dbReference>
<dbReference type="RefSeq" id="WP_376718632.1">
    <property type="nucleotide sequence ID" value="NZ_JAYMRR010000004.1"/>
</dbReference>
<reference evidence="2 3" key="1">
    <citation type="submission" date="2024-01" db="EMBL/GenBank/DDBJ databases">
        <title>Genome mining of biosynthetic gene clusters to explore secondary metabolites of Streptomyces sp.</title>
        <authorList>
            <person name="Baig A."/>
            <person name="Ajitkumar Shintre N."/>
            <person name="Kumar H."/>
            <person name="Anbarasu A."/>
            <person name="Ramaiah S."/>
        </authorList>
    </citation>
    <scope>NUCLEOTIDE SEQUENCE [LARGE SCALE GENOMIC DNA]</scope>
    <source>
        <strain evidence="2 3">A03</strain>
    </source>
</reference>
<evidence type="ECO:0000313" key="2">
    <source>
        <dbReference type="EMBL" id="MFB8749142.1"/>
    </source>
</evidence>
<sequence>MSSTSLRLVPVRSRQAKEFVQTWHRHHPPPTGQIFAIGAADETGVLRAVAIVGRPVARHLDDGATLEVTRTASDGTRNANSLLYGASWRAAKALGYRRLITFTQESESGASLRGAGWHLIARRPPRAGWHTASRPRTGHGNDHVARFLWQAPDPPPTVPSNAPAAQPTGPE</sequence>
<protein>
    <submittedName>
        <fullName evidence="2">XF1762 family protein</fullName>
    </submittedName>
</protein>
<dbReference type="InterPro" id="IPR053780">
    <property type="entry name" value="Gp66-like"/>
</dbReference>
<dbReference type="EMBL" id="JAYMRR010000004">
    <property type="protein sequence ID" value="MFB8749142.1"/>
    <property type="molecule type" value="Genomic_DNA"/>
</dbReference>
<evidence type="ECO:0000256" key="1">
    <source>
        <dbReference type="SAM" id="MobiDB-lite"/>
    </source>
</evidence>
<name>A0ABV5D8W4_9ACTN</name>
<organism evidence="2 3">
    <name type="scientific">Streptomyces parvulus</name>
    <dbReference type="NCBI Taxonomy" id="146923"/>
    <lineage>
        <taxon>Bacteria</taxon>
        <taxon>Bacillati</taxon>
        <taxon>Actinomycetota</taxon>
        <taxon>Actinomycetes</taxon>
        <taxon>Kitasatosporales</taxon>
        <taxon>Streptomycetaceae</taxon>
        <taxon>Streptomyces</taxon>
    </lineage>
</organism>
<evidence type="ECO:0000313" key="3">
    <source>
        <dbReference type="Proteomes" id="UP001585018"/>
    </source>
</evidence>
<proteinExistence type="predicted"/>
<keyword evidence="3" id="KW-1185">Reference proteome</keyword>
<gene>
    <name evidence="2" type="ORF">VSS30_10060</name>
</gene>